<evidence type="ECO:0000313" key="2">
    <source>
        <dbReference type="Proteomes" id="UP000229342"/>
    </source>
</evidence>
<protein>
    <recommendedName>
        <fullName evidence="3">Transglutaminase-like domain-containing protein</fullName>
    </recommendedName>
</protein>
<accession>A0A2H0KCH0</accession>
<evidence type="ECO:0008006" key="3">
    <source>
        <dbReference type="Google" id="ProtNLM"/>
    </source>
</evidence>
<proteinExistence type="predicted"/>
<sequence length="208" mass="23936">MVTLGFTKEELHIFRRLTTPEKIQDFLETIPINFEEKGNTLLSPRRVLRENKAHCFEGALLAASALAVHGERPIIMDLRTAEGDEDHVVALFQRFGCYGAITKTNHAVLRYREPIYKTLRELVLSFFHEYFLDDGRKMLREYSAPLDLSAKRFTGWAIAEDEPWYINDALDGGRFFPLLTDSQVKVLRPADPIEIKAGKLTEWGHMCH</sequence>
<gene>
    <name evidence="1" type="ORF">COV91_01445</name>
</gene>
<comment type="caution">
    <text evidence="1">The sequence shown here is derived from an EMBL/GenBank/DDBJ whole genome shotgun (WGS) entry which is preliminary data.</text>
</comment>
<name>A0A2H0KCH0_9BACT</name>
<dbReference type="AlphaFoldDB" id="A0A2H0KCH0"/>
<reference evidence="1 2" key="1">
    <citation type="submission" date="2017-09" db="EMBL/GenBank/DDBJ databases">
        <title>Depth-based differentiation of microbial function through sediment-hosted aquifers and enrichment of novel symbionts in the deep terrestrial subsurface.</title>
        <authorList>
            <person name="Probst A.J."/>
            <person name="Ladd B."/>
            <person name="Jarett J.K."/>
            <person name="Geller-Mcgrath D.E."/>
            <person name="Sieber C.M."/>
            <person name="Emerson J.B."/>
            <person name="Anantharaman K."/>
            <person name="Thomas B.C."/>
            <person name="Malmstrom R."/>
            <person name="Stieglmeier M."/>
            <person name="Klingl A."/>
            <person name="Woyke T."/>
            <person name="Ryan C.M."/>
            <person name="Banfield J.F."/>
        </authorList>
    </citation>
    <scope>NUCLEOTIDE SEQUENCE [LARGE SCALE GENOMIC DNA]</scope>
    <source>
        <strain evidence="1">CG11_big_fil_rev_8_21_14_0_20_46_11</strain>
    </source>
</reference>
<dbReference type="Proteomes" id="UP000229342">
    <property type="component" value="Unassembled WGS sequence"/>
</dbReference>
<evidence type="ECO:0000313" key="1">
    <source>
        <dbReference type="EMBL" id="PIQ68915.1"/>
    </source>
</evidence>
<organism evidence="1 2">
    <name type="scientific">Candidatus Taylorbacteria bacterium CG11_big_fil_rev_8_21_14_0_20_46_11</name>
    <dbReference type="NCBI Taxonomy" id="1975025"/>
    <lineage>
        <taxon>Bacteria</taxon>
        <taxon>Candidatus Tayloriibacteriota</taxon>
    </lineage>
</organism>
<dbReference type="EMBL" id="PCVG01000018">
    <property type="protein sequence ID" value="PIQ68915.1"/>
    <property type="molecule type" value="Genomic_DNA"/>
</dbReference>